<feature type="domain" description="Dynein assembly factor 3 C-terminal" evidence="1">
    <location>
        <begin position="197"/>
        <end position="319"/>
    </location>
</feature>
<evidence type="ECO:0000313" key="3">
    <source>
        <dbReference type="Proteomes" id="UP000315496"/>
    </source>
</evidence>
<protein>
    <recommendedName>
        <fullName evidence="1">Dynein assembly factor 3 C-terminal domain-containing protein</fullName>
    </recommendedName>
</protein>
<dbReference type="VEuPathDB" id="GiardiaDB:GMRT_10106"/>
<dbReference type="Proteomes" id="UP000315496">
    <property type="component" value="Chromosome 3"/>
</dbReference>
<dbReference type="AlphaFoldDB" id="A0A4Z1SPM8"/>
<dbReference type="InterPro" id="IPR028235">
    <property type="entry name" value="DNAAF3_C"/>
</dbReference>
<dbReference type="PANTHER" id="PTHR22118:SF14">
    <property type="entry name" value="DYNEIN AXONEMAL ASSEMBLY FACTOR 3"/>
    <property type="match status" value="1"/>
</dbReference>
<sequence length="555" mass="62518">MAENGVGSEQFWGLCPALRVARGNAGRLGTVLHVEAADLRYFLANLKDILGGIQGGTRHTTIFYERKVHLVTRLLLKVISLVLIGLEQDVTLKLSLAHAYAEIHGNVRISAEAWGLLTTSSTVLLAFISPHYRRKLPETLAKAYELCQDWLDLTTYLKGGDRDAIYETCRAYLRAHTAPTVTQTTIKINSFTLLEKQRMEQTRSINDAFDIRLRDFYLDRYDVRKNVCMWDKHFRFGDRLSAIHDPFFQSFRTEGVAYMRAYYRQPQVLGGTETVGPVARRAATSEESRLFCGCENPTLMSDSDGKLGFRGDIVVGPWFETCFQPYYCLSDYATALKAAIGGECDTTDEEGGSKHVLASLLSEEQEQEKFELYRTYTPSGPESFEGIFSLVEFSVFNLFVCADLLLEAAGYAKEGRFRLVFATGDFSKVVGAHHSLGGKIETVFLSLEGCRFLGHGEESPYAYERCLQPCLRPDHLLVAELGQFIPLLRKEDIPLFEQKIRRNLTEAGYKHIEACSIDYPYSFKIAATELSTMRPTHLLARKTNKEVGEVEAKAE</sequence>
<dbReference type="Pfam" id="PF14740">
    <property type="entry name" value="DUF4471"/>
    <property type="match status" value="1"/>
</dbReference>
<dbReference type="EMBL" id="VDLU01000003">
    <property type="protein sequence ID" value="TNJ27756.1"/>
    <property type="molecule type" value="Genomic_DNA"/>
</dbReference>
<dbReference type="GO" id="GO:0044458">
    <property type="term" value="P:motile cilium assembly"/>
    <property type="evidence" value="ECO:0007669"/>
    <property type="project" value="TreeGrafter"/>
</dbReference>
<name>A0A4Z1SPM8_GIAMU</name>
<gene>
    <name evidence="2" type="ORF">GMRT_10106</name>
</gene>
<dbReference type="InterPro" id="IPR039304">
    <property type="entry name" value="DNAAF3"/>
</dbReference>
<keyword evidence="3" id="KW-1185">Reference proteome</keyword>
<comment type="caution">
    <text evidence="2">The sequence shown here is derived from an EMBL/GenBank/DDBJ whole genome shotgun (WGS) entry which is preliminary data.</text>
</comment>
<organism evidence="2 3">
    <name type="scientific">Giardia muris</name>
    <dbReference type="NCBI Taxonomy" id="5742"/>
    <lineage>
        <taxon>Eukaryota</taxon>
        <taxon>Metamonada</taxon>
        <taxon>Diplomonadida</taxon>
        <taxon>Hexamitidae</taxon>
        <taxon>Giardiinae</taxon>
        <taxon>Giardia</taxon>
    </lineage>
</organism>
<dbReference type="OrthoDB" id="538817at2759"/>
<dbReference type="GO" id="GO:0070286">
    <property type="term" value="P:axonemal dynein complex assembly"/>
    <property type="evidence" value="ECO:0007669"/>
    <property type="project" value="InterPro"/>
</dbReference>
<proteinExistence type="predicted"/>
<accession>A0A4Z1SPM8</accession>
<evidence type="ECO:0000313" key="2">
    <source>
        <dbReference type="EMBL" id="TNJ27756.1"/>
    </source>
</evidence>
<dbReference type="PANTHER" id="PTHR22118">
    <property type="entry name" value="DYNEIN ASSEMBLY FACTOR 3, AXONEMAL"/>
    <property type="match status" value="1"/>
</dbReference>
<evidence type="ECO:0000259" key="1">
    <source>
        <dbReference type="Pfam" id="PF14740"/>
    </source>
</evidence>
<reference evidence="2 3" key="1">
    <citation type="submission" date="2019-05" db="EMBL/GenBank/DDBJ databases">
        <title>The compact genome of Giardia muris reveals important steps in the evolution of intestinal protozoan parasites.</title>
        <authorList>
            <person name="Xu F."/>
            <person name="Jimenez-Gonzalez A."/>
            <person name="Einarsson E."/>
            <person name="Astvaldsson A."/>
            <person name="Peirasmaki D."/>
            <person name="Eckmann L."/>
            <person name="Andersson J.O."/>
            <person name="Svard S.G."/>
            <person name="Jerlstrom-Hultqvist J."/>
        </authorList>
    </citation>
    <scope>NUCLEOTIDE SEQUENCE [LARGE SCALE GENOMIC DNA]</scope>
    <source>
        <strain evidence="2 3">Roberts-Thomson</strain>
    </source>
</reference>